<sequence>MSNILNLKGVKFFAIVVLAVAILATFGIVAVQQASADCTVTPTVRVGSTGASVQCVQTKVGVTADGSFGPITKDAVMAYQSANGLTADGVVGPMTAASLNGSVSGVSGNLPAGCTFAQPTQMYSTTIPNTPCVPVNTSTLPAGCMPGYVASITTGLPCSGGTTLPAGCTSTAGYSSTLANTKCDGTTTASGPLAGGAGDITLTLRGTYSSEEVGEGEKDAKVLHVDIEADDDSDVELDSVKVEFFQATTADDRDLPDYASEVSVWLKGVKVGSADTSDFTESSNYFSKSINLNGAIVRAGDEDDLVVAVSGNNSLDSGDIDTDAWQVDVISVRFTDASGVTTTESGSASATAGAGSFGKLFDFASFATANDAELTLTLEDDAVNDVHLLDSDDTTDTDHKITSVLFDASGDSKIWVDEVVATIATGGETNESLIVVSSWIEVDGVRISEKEDVPDVGAVTYDDLNYTIAAGAAKEFIFWVTMQDVDGALDDGDTVQLTVDTSGTVAEDGAGDTVTAAGTDPVGGVHILYDNGFRLVANSQVATAYTIDGVNNDRIELELIFDVFNYGDVTLYIPDGDTLTGTPSTSATTTAPSTTEEVGYHIQTSGTVTPPSAQISAVLTESDSDLTPKTLSYELKSGKTGTFNLKVTISADENPSIDNVGFRALLAGLGWATSDVATAAVVYTADLGDYKTNYATIAD</sequence>
<gene>
    <name evidence="3" type="ORF">UU41_C0052G0003</name>
</gene>
<evidence type="ECO:0000313" key="3">
    <source>
        <dbReference type="EMBL" id="KKR90937.1"/>
    </source>
</evidence>
<evidence type="ECO:0000313" key="4">
    <source>
        <dbReference type="Proteomes" id="UP000034961"/>
    </source>
</evidence>
<dbReference type="InterPro" id="IPR002477">
    <property type="entry name" value="Peptidoglycan-bd-like"/>
</dbReference>
<feature type="transmembrane region" description="Helical" evidence="1">
    <location>
        <begin position="12"/>
        <end position="31"/>
    </location>
</feature>
<dbReference type="Gene3D" id="1.10.101.10">
    <property type="entry name" value="PGBD-like superfamily/PGBD"/>
    <property type="match status" value="1"/>
</dbReference>
<dbReference type="Proteomes" id="UP000034961">
    <property type="component" value="Unassembled WGS sequence"/>
</dbReference>
<dbReference type="InterPro" id="IPR036366">
    <property type="entry name" value="PGBDSf"/>
</dbReference>
<dbReference type="PATRIC" id="fig|1618474.3.peg.1124"/>
<dbReference type="Pfam" id="PF01471">
    <property type="entry name" value="PG_binding_1"/>
    <property type="match status" value="1"/>
</dbReference>
<keyword evidence="1" id="KW-1133">Transmembrane helix</keyword>
<protein>
    <submittedName>
        <fullName evidence="3">Cell wall lytic activity</fullName>
    </submittedName>
</protein>
<dbReference type="AlphaFoldDB" id="A0A0G0XSP9"/>
<reference evidence="3 4" key="1">
    <citation type="journal article" date="2015" name="Nature">
        <title>rRNA introns, odd ribosomes, and small enigmatic genomes across a large radiation of phyla.</title>
        <authorList>
            <person name="Brown C.T."/>
            <person name="Hug L.A."/>
            <person name="Thomas B.C."/>
            <person name="Sharon I."/>
            <person name="Castelle C.J."/>
            <person name="Singh A."/>
            <person name="Wilkins M.J."/>
            <person name="Williams K.H."/>
            <person name="Banfield J.F."/>
        </authorList>
    </citation>
    <scope>NUCLEOTIDE SEQUENCE [LARGE SCALE GENOMIC DNA]</scope>
</reference>
<name>A0A0G0XSP9_9BACT</name>
<accession>A0A0G0XSP9</accession>
<comment type="caution">
    <text evidence="3">The sequence shown here is derived from an EMBL/GenBank/DDBJ whole genome shotgun (WGS) entry which is preliminary data.</text>
</comment>
<dbReference type="InterPro" id="IPR036365">
    <property type="entry name" value="PGBD-like_sf"/>
</dbReference>
<organism evidence="3 4">
    <name type="scientific">Candidatus Roizmanbacteria bacterium GW2011_GWA1_41_13</name>
    <dbReference type="NCBI Taxonomy" id="1618474"/>
    <lineage>
        <taxon>Bacteria</taxon>
        <taxon>Candidatus Roizmaniibacteriota</taxon>
    </lineage>
</organism>
<evidence type="ECO:0000256" key="1">
    <source>
        <dbReference type="SAM" id="Phobius"/>
    </source>
</evidence>
<evidence type="ECO:0000259" key="2">
    <source>
        <dbReference type="Pfam" id="PF01471"/>
    </source>
</evidence>
<keyword evidence="1" id="KW-0472">Membrane</keyword>
<keyword evidence="1" id="KW-0812">Transmembrane</keyword>
<dbReference type="SUPFAM" id="SSF47090">
    <property type="entry name" value="PGBD-like"/>
    <property type="match status" value="1"/>
</dbReference>
<feature type="domain" description="Peptidoglycan binding-like" evidence="2">
    <location>
        <begin position="63"/>
        <end position="99"/>
    </location>
</feature>
<dbReference type="EMBL" id="LCAN01000052">
    <property type="protein sequence ID" value="KKR90937.1"/>
    <property type="molecule type" value="Genomic_DNA"/>
</dbReference>
<proteinExistence type="predicted"/>